<dbReference type="PANTHER" id="PTHR43580:SF2">
    <property type="entry name" value="CYTOKINE-LIKE NUCLEAR FACTOR N-PAC"/>
    <property type="match status" value="1"/>
</dbReference>
<dbReference type="Pfam" id="PF03446">
    <property type="entry name" value="NAD_binding_2"/>
    <property type="match status" value="1"/>
</dbReference>
<gene>
    <name evidence="6" type="primary">Hgd</name>
    <name evidence="7" type="ORF">R77569_03107</name>
    <name evidence="6" type="ORF">R77591_04725</name>
</gene>
<evidence type="ECO:0000313" key="9">
    <source>
        <dbReference type="Proteomes" id="UP001190452"/>
    </source>
</evidence>
<dbReference type="Pfam" id="PF14833">
    <property type="entry name" value="NAD_binding_11"/>
    <property type="match status" value="1"/>
</dbReference>
<evidence type="ECO:0000256" key="3">
    <source>
        <dbReference type="PIRSR" id="PIRSR000103-1"/>
    </source>
</evidence>
<dbReference type="Proteomes" id="UP001190002">
    <property type="component" value="Unassembled WGS sequence"/>
</dbReference>
<evidence type="ECO:0000313" key="7">
    <source>
        <dbReference type="EMBL" id="CAJ0879755.1"/>
    </source>
</evidence>
<keyword evidence="9" id="KW-1185">Reference proteome</keyword>
<dbReference type="Gene3D" id="1.10.1040.10">
    <property type="entry name" value="N-(1-d-carboxylethyl)-l-norvaline Dehydrogenase, domain 2"/>
    <property type="match status" value="1"/>
</dbReference>
<evidence type="ECO:0000313" key="6">
    <source>
        <dbReference type="EMBL" id="CAJ0697112.1"/>
    </source>
</evidence>
<organism evidence="6 8">
    <name type="scientific">Ralstonia mannitolilytica</name>
    <dbReference type="NCBI Taxonomy" id="105219"/>
    <lineage>
        <taxon>Bacteria</taxon>
        <taxon>Pseudomonadati</taxon>
        <taxon>Pseudomonadota</taxon>
        <taxon>Betaproteobacteria</taxon>
        <taxon>Burkholderiales</taxon>
        <taxon>Burkholderiaceae</taxon>
        <taxon>Ralstonia</taxon>
    </lineage>
</organism>
<dbReference type="PROSITE" id="PS00895">
    <property type="entry name" value="3_HYDROXYISOBUT_DH"/>
    <property type="match status" value="1"/>
</dbReference>
<dbReference type="GO" id="GO:0043718">
    <property type="term" value="F:2-hydroxymethylglutarate dehydrogenase activity"/>
    <property type="evidence" value="ECO:0007669"/>
    <property type="project" value="UniProtKB-EC"/>
</dbReference>
<dbReference type="InterPro" id="IPR006115">
    <property type="entry name" value="6PGDH_NADP-bd"/>
</dbReference>
<evidence type="ECO:0000256" key="2">
    <source>
        <dbReference type="ARBA" id="ARBA00023027"/>
    </source>
</evidence>
<dbReference type="PIRSF" id="PIRSF000103">
    <property type="entry name" value="HIBADH"/>
    <property type="match status" value="1"/>
</dbReference>
<keyword evidence="2" id="KW-0520">NAD</keyword>
<name>A0AAD2B0F2_9RALS</name>
<dbReference type="InterPro" id="IPR013328">
    <property type="entry name" value="6PGD_dom2"/>
</dbReference>
<dbReference type="Proteomes" id="UP001190452">
    <property type="component" value="Unassembled WGS sequence"/>
</dbReference>
<sequence length="287" mass="28919">MAEIAFLGLGAMGSRMALNLVRAGHHVTVWNRSPEAASALAAAGAKVAQTPREAAAGAAFVVTMLRDDAASRQVWLAPETGALAGMAAGAVAIESSTLSPDWVKALGAAAMDKGVKLLEAPVAGSLPQAEAAQLIYLVGGEPATAELAEPVLKAMGAAVHRVGPLGAGALVKLSTNALLGAQLAVLAELIGMLKRCGADAAQALQAVAATPVWSPVATRLTDFMLAGNFAPQFPVSLIEKDFGYAVDAAGSAEAAPVLAAARGVFREAMSRGLGEANMTSVVRLFTA</sequence>
<evidence type="ECO:0000313" key="8">
    <source>
        <dbReference type="Proteomes" id="UP001190002"/>
    </source>
</evidence>
<feature type="domain" description="6-phosphogluconate dehydrogenase NADP-binding" evidence="4">
    <location>
        <begin position="3"/>
        <end position="163"/>
    </location>
</feature>
<reference evidence="6 9" key="1">
    <citation type="submission" date="2023-07" db="EMBL/GenBank/DDBJ databases">
        <authorList>
            <person name="Peeters C."/>
        </authorList>
    </citation>
    <scope>NUCLEOTIDE SEQUENCE</scope>
    <source>
        <strain evidence="7 9">R-77569</strain>
        <strain evidence="6">R-77591</strain>
    </source>
</reference>
<dbReference type="InterPro" id="IPR008927">
    <property type="entry name" value="6-PGluconate_DH-like_C_sf"/>
</dbReference>
<dbReference type="PANTHER" id="PTHR43580">
    <property type="entry name" value="OXIDOREDUCTASE GLYR1-RELATED"/>
    <property type="match status" value="1"/>
</dbReference>
<dbReference type="EC" id="1.1.1.291" evidence="6"/>
<dbReference type="EMBL" id="CAUDKV010000013">
    <property type="protein sequence ID" value="CAJ0879755.1"/>
    <property type="molecule type" value="Genomic_DNA"/>
</dbReference>
<dbReference type="InterPro" id="IPR002204">
    <property type="entry name" value="3-OH-isobutyrate_DH-rel_CS"/>
</dbReference>
<dbReference type="InterPro" id="IPR029154">
    <property type="entry name" value="HIBADH-like_NADP-bd"/>
</dbReference>
<protein>
    <submittedName>
        <fullName evidence="6">2-(Hydroxymethyl)glutarate dehydrogenase</fullName>
        <ecNumber evidence="6">1.1.1.291</ecNumber>
    </submittedName>
</protein>
<feature type="active site" evidence="3">
    <location>
        <position position="172"/>
    </location>
</feature>
<comment type="caution">
    <text evidence="6">The sequence shown here is derived from an EMBL/GenBank/DDBJ whole genome shotgun (WGS) entry which is preliminary data.</text>
</comment>
<accession>A0AAD2B0F2</accession>
<dbReference type="Gene3D" id="3.40.50.720">
    <property type="entry name" value="NAD(P)-binding Rossmann-like Domain"/>
    <property type="match status" value="1"/>
</dbReference>
<dbReference type="InterPro" id="IPR015815">
    <property type="entry name" value="HIBADH-related"/>
</dbReference>
<dbReference type="GO" id="GO:0016054">
    <property type="term" value="P:organic acid catabolic process"/>
    <property type="evidence" value="ECO:0007669"/>
    <property type="project" value="UniProtKB-ARBA"/>
</dbReference>
<dbReference type="SUPFAM" id="SSF48179">
    <property type="entry name" value="6-phosphogluconate dehydrogenase C-terminal domain-like"/>
    <property type="match status" value="1"/>
</dbReference>
<evidence type="ECO:0000259" key="5">
    <source>
        <dbReference type="Pfam" id="PF14833"/>
    </source>
</evidence>
<evidence type="ECO:0000256" key="1">
    <source>
        <dbReference type="ARBA" id="ARBA00023002"/>
    </source>
</evidence>
<feature type="domain" description="3-hydroxyisobutyrate dehydrogenase-like NAD-binding" evidence="5">
    <location>
        <begin position="166"/>
        <end position="284"/>
    </location>
</feature>
<dbReference type="AlphaFoldDB" id="A0AAD2B0F2"/>
<dbReference type="GO" id="GO:0051287">
    <property type="term" value="F:NAD binding"/>
    <property type="evidence" value="ECO:0007669"/>
    <property type="project" value="InterPro"/>
</dbReference>
<dbReference type="EMBL" id="CATVXE010000032">
    <property type="protein sequence ID" value="CAJ0697112.1"/>
    <property type="molecule type" value="Genomic_DNA"/>
</dbReference>
<proteinExistence type="predicted"/>
<dbReference type="InterPro" id="IPR051265">
    <property type="entry name" value="HIBADH-related_NP60_sf"/>
</dbReference>
<dbReference type="InterPro" id="IPR036291">
    <property type="entry name" value="NAD(P)-bd_dom_sf"/>
</dbReference>
<keyword evidence="1 6" id="KW-0560">Oxidoreductase</keyword>
<dbReference type="SUPFAM" id="SSF51735">
    <property type="entry name" value="NAD(P)-binding Rossmann-fold domains"/>
    <property type="match status" value="1"/>
</dbReference>
<dbReference type="RefSeq" id="WP_222328282.1">
    <property type="nucleotide sequence ID" value="NZ_CATVXE010000032.1"/>
</dbReference>
<evidence type="ECO:0000259" key="4">
    <source>
        <dbReference type="Pfam" id="PF03446"/>
    </source>
</evidence>
<dbReference type="GO" id="GO:0050661">
    <property type="term" value="F:NADP binding"/>
    <property type="evidence" value="ECO:0007669"/>
    <property type="project" value="InterPro"/>
</dbReference>